<proteinExistence type="predicted"/>
<dbReference type="AlphaFoldDB" id="A0A7C4EIN3"/>
<evidence type="ECO:0000313" key="2">
    <source>
        <dbReference type="EMBL" id="HGG93024.1"/>
    </source>
</evidence>
<protein>
    <submittedName>
        <fullName evidence="2">RNase III inhibitor</fullName>
    </submittedName>
</protein>
<gene>
    <name evidence="2" type="ORF">ENR59_08765</name>
</gene>
<dbReference type="Gene3D" id="3.40.220.10">
    <property type="entry name" value="Leucine Aminopeptidase, subunit E, domain 1"/>
    <property type="match status" value="1"/>
</dbReference>
<sequence>MTRFDIPPGILGLARGDIASWPAEAVVNAANSRLAGGSGVDGAIHAAAGPRLPAACREIIARRGEVKAGEAAVTPGFDMRAGFIIHAVGPIWRGGNSGEPEALASAYRSCLELCRENAVSTVAFPAISCGVYGYPVELAAPVALGELRRGLGEGLVREAWMILYSPKAYETWLGIARQIL</sequence>
<dbReference type="CDD" id="cd02908">
    <property type="entry name" value="Macro_OAADPr_deacetylase"/>
    <property type="match status" value="1"/>
</dbReference>
<dbReference type="InterPro" id="IPR043472">
    <property type="entry name" value="Macro_dom-like"/>
</dbReference>
<dbReference type="Pfam" id="PF01661">
    <property type="entry name" value="Macro"/>
    <property type="match status" value="1"/>
</dbReference>
<comment type="caution">
    <text evidence="2">The sequence shown here is derived from an EMBL/GenBank/DDBJ whole genome shotgun (WGS) entry which is preliminary data.</text>
</comment>
<dbReference type="InterPro" id="IPR002589">
    <property type="entry name" value="Macro_dom"/>
</dbReference>
<name>A0A7C4EIN3_9BACT</name>
<reference evidence="2" key="1">
    <citation type="journal article" date="2020" name="mSystems">
        <title>Genome- and Community-Level Interaction Insights into Carbon Utilization and Element Cycling Functions of Hydrothermarchaeota in Hydrothermal Sediment.</title>
        <authorList>
            <person name="Zhou Z."/>
            <person name="Liu Y."/>
            <person name="Xu W."/>
            <person name="Pan J."/>
            <person name="Luo Z.H."/>
            <person name="Li M."/>
        </authorList>
    </citation>
    <scope>NUCLEOTIDE SEQUENCE [LARGE SCALE GENOMIC DNA]</scope>
    <source>
        <strain evidence="2">SpSt-413</strain>
    </source>
</reference>
<organism evidence="2">
    <name type="scientific">Fundidesulfovibrio putealis</name>
    <dbReference type="NCBI Taxonomy" id="270496"/>
    <lineage>
        <taxon>Bacteria</taxon>
        <taxon>Pseudomonadati</taxon>
        <taxon>Thermodesulfobacteriota</taxon>
        <taxon>Desulfovibrionia</taxon>
        <taxon>Desulfovibrionales</taxon>
        <taxon>Desulfovibrionaceae</taxon>
        <taxon>Fundidesulfovibrio</taxon>
    </lineage>
</organism>
<dbReference type="PANTHER" id="PTHR11106:SF27">
    <property type="entry name" value="MACRO DOMAIN-CONTAINING PROTEIN"/>
    <property type="match status" value="1"/>
</dbReference>
<accession>A0A7C4EIN3</accession>
<feature type="domain" description="Macro" evidence="1">
    <location>
        <begin position="1"/>
        <end position="180"/>
    </location>
</feature>
<evidence type="ECO:0000259" key="1">
    <source>
        <dbReference type="PROSITE" id="PS51154"/>
    </source>
</evidence>
<dbReference type="SMART" id="SM00506">
    <property type="entry name" value="A1pp"/>
    <property type="match status" value="1"/>
</dbReference>
<dbReference type="EMBL" id="DSRP01000604">
    <property type="protein sequence ID" value="HGG93024.1"/>
    <property type="molecule type" value="Genomic_DNA"/>
</dbReference>
<dbReference type="PANTHER" id="PTHR11106">
    <property type="entry name" value="GANGLIOSIDE INDUCED DIFFERENTIATION ASSOCIATED PROTEIN 2-RELATED"/>
    <property type="match status" value="1"/>
</dbReference>
<dbReference type="SUPFAM" id="SSF52949">
    <property type="entry name" value="Macro domain-like"/>
    <property type="match status" value="1"/>
</dbReference>
<dbReference type="PROSITE" id="PS51154">
    <property type="entry name" value="MACRO"/>
    <property type="match status" value="1"/>
</dbReference>